<dbReference type="Gene3D" id="2.60.40.3310">
    <property type="match status" value="1"/>
</dbReference>
<dbReference type="AlphaFoldDB" id="A0AAJ5D3I6"/>
<organism evidence="7 8">
    <name type="scientific">Ralstonia mannitolilytica</name>
    <dbReference type="NCBI Taxonomy" id="105219"/>
    <lineage>
        <taxon>Bacteria</taxon>
        <taxon>Pseudomonadati</taxon>
        <taxon>Pseudomonadota</taxon>
        <taxon>Betaproteobacteria</taxon>
        <taxon>Burkholderiales</taxon>
        <taxon>Burkholderiaceae</taxon>
        <taxon>Ralstonia</taxon>
    </lineage>
</organism>
<evidence type="ECO:0000256" key="4">
    <source>
        <dbReference type="ARBA" id="ARBA00023263"/>
    </source>
</evidence>
<dbReference type="Pfam" id="PF00419">
    <property type="entry name" value="Fimbrial"/>
    <property type="match status" value="1"/>
</dbReference>
<feature type="domain" description="Fimbrial-type adhesion" evidence="6">
    <location>
        <begin position="202"/>
        <end position="336"/>
    </location>
</feature>
<accession>A0AAJ5D3I6</accession>
<protein>
    <submittedName>
        <fullName evidence="7">Major fimbrial protein SthE</fullName>
    </submittedName>
</protein>
<dbReference type="Gene3D" id="2.60.40.1090">
    <property type="entry name" value="Fimbrial-type adhesion domain"/>
    <property type="match status" value="1"/>
</dbReference>
<dbReference type="SUPFAM" id="SSF49401">
    <property type="entry name" value="Bacterial adhesins"/>
    <property type="match status" value="1"/>
</dbReference>
<keyword evidence="4" id="KW-0281">Fimbrium</keyword>
<evidence type="ECO:0000256" key="3">
    <source>
        <dbReference type="ARBA" id="ARBA00022729"/>
    </source>
</evidence>
<keyword evidence="3 5" id="KW-0732">Signal</keyword>
<comment type="similarity">
    <text evidence="2">Belongs to the fimbrial protein family.</text>
</comment>
<dbReference type="PANTHER" id="PTHR33420:SF12">
    <property type="entry name" value="FIMBRIN-LIKE PROTEIN FIMI-RELATED"/>
    <property type="match status" value="1"/>
</dbReference>
<dbReference type="InterPro" id="IPR008966">
    <property type="entry name" value="Adhesion_dom_sf"/>
</dbReference>
<proteinExistence type="inferred from homology"/>
<name>A0AAJ5D3I6_9RALS</name>
<dbReference type="RefSeq" id="WP_062737673.1">
    <property type="nucleotide sequence ID" value="NZ_BAAAEC010000009.1"/>
</dbReference>
<evidence type="ECO:0000256" key="2">
    <source>
        <dbReference type="ARBA" id="ARBA00006671"/>
    </source>
</evidence>
<reference evidence="7 8" key="1">
    <citation type="submission" date="2018-06" db="EMBL/GenBank/DDBJ databases">
        <authorList>
            <consortium name="Pathogen Informatics"/>
            <person name="Doyle S."/>
        </authorList>
    </citation>
    <scope>NUCLEOTIDE SEQUENCE [LARGE SCALE GENOMIC DNA]</scope>
    <source>
        <strain evidence="7 8">NCTC10894</strain>
    </source>
</reference>
<evidence type="ECO:0000313" key="8">
    <source>
        <dbReference type="Proteomes" id="UP000255008"/>
    </source>
</evidence>
<sequence>MRATYVGFATGLMLIATQEAFAYICYTENNGITVQPNDLTVPRDLPVGSVIAEVATGVVSTFRCKNTEPRILTQQVGIRAVGTHVADFDGKRIYKTNVEGIGYAVGIKSAPDSGWGPCANITHWIDGSNPETPNQYIYCTANGGPFSALPRQGQALIRFYKTAESTGAGSVPIMQAGGFILRNQDFWPYEFPIYIGTFKVGAMSCTVKNTLIPVKLGDVPVSEFKGPGTSPPSRTQAFSIPLNCAKGTSINVQLDGAAHDATQGMLKVNEGPTAATGVAIQLLYDDKPVQLAKRFLWQVTDAEGNYSIPLKARYVQIAGSVRAGVANGSATFTLTYR</sequence>
<dbReference type="InterPro" id="IPR000259">
    <property type="entry name" value="Adhesion_dom_fimbrial"/>
</dbReference>
<evidence type="ECO:0000256" key="1">
    <source>
        <dbReference type="ARBA" id="ARBA00004561"/>
    </source>
</evidence>
<dbReference type="GO" id="GO:0043709">
    <property type="term" value="P:cell adhesion involved in single-species biofilm formation"/>
    <property type="evidence" value="ECO:0007669"/>
    <property type="project" value="TreeGrafter"/>
</dbReference>
<evidence type="ECO:0000256" key="5">
    <source>
        <dbReference type="SAM" id="SignalP"/>
    </source>
</evidence>
<comment type="caution">
    <text evidence="7">The sequence shown here is derived from an EMBL/GenBank/DDBJ whole genome shotgun (WGS) entry which is preliminary data.</text>
</comment>
<dbReference type="InterPro" id="IPR050263">
    <property type="entry name" value="Bact_Fimbrial_Adh_Pro"/>
</dbReference>
<feature type="chain" id="PRO_5042569723" evidence="5">
    <location>
        <begin position="23"/>
        <end position="337"/>
    </location>
</feature>
<comment type="subcellular location">
    <subcellularLocation>
        <location evidence="1">Fimbrium</location>
    </subcellularLocation>
</comment>
<feature type="signal peptide" evidence="5">
    <location>
        <begin position="1"/>
        <end position="22"/>
    </location>
</feature>
<evidence type="ECO:0000313" key="7">
    <source>
        <dbReference type="EMBL" id="SUD95771.1"/>
    </source>
</evidence>
<evidence type="ECO:0000259" key="6">
    <source>
        <dbReference type="Pfam" id="PF00419"/>
    </source>
</evidence>
<dbReference type="GO" id="GO:0009289">
    <property type="term" value="C:pilus"/>
    <property type="evidence" value="ECO:0007669"/>
    <property type="project" value="UniProtKB-SubCell"/>
</dbReference>
<dbReference type="InterPro" id="IPR036937">
    <property type="entry name" value="Adhesion_dom_fimbrial_sf"/>
</dbReference>
<gene>
    <name evidence="7" type="ORF">NCTC10894_00098</name>
</gene>
<dbReference type="EMBL" id="UGVE01000001">
    <property type="protein sequence ID" value="SUD95771.1"/>
    <property type="molecule type" value="Genomic_DNA"/>
</dbReference>
<dbReference type="Proteomes" id="UP000255008">
    <property type="component" value="Unassembled WGS sequence"/>
</dbReference>
<dbReference type="PANTHER" id="PTHR33420">
    <property type="entry name" value="FIMBRIAL SUBUNIT ELFA-RELATED"/>
    <property type="match status" value="1"/>
</dbReference>